<name>A0AAE3J246_9RHOB</name>
<dbReference type="Proteomes" id="UP001208041">
    <property type="component" value="Unassembled WGS sequence"/>
</dbReference>
<evidence type="ECO:0000313" key="3">
    <source>
        <dbReference type="Proteomes" id="UP001208041"/>
    </source>
</evidence>
<protein>
    <submittedName>
        <fullName evidence="2">Helix-turn-helix transcriptional regulator</fullName>
    </submittedName>
</protein>
<evidence type="ECO:0000259" key="1">
    <source>
        <dbReference type="PROSITE" id="PS50943"/>
    </source>
</evidence>
<dbReference type="EMBL" id="JAOYFC010000006">
    <property type="protein sequence ID" value="MCV6826024.1"/>
    <property type="molecule type" value="Genomic_DNA"/>
</dbReference>
<dbReference type="InterPro" id="IPR001387">
    <property type="entry name" value="Cro/C1-type_HTH"/>
</dbReference>
<reference evidence="2" key="1">
    <citation type="submission" date="2022-10" db="EMBL/GenBank/DDBJ databases">
        <authorList>
            <person name="Yue Y."/>
        </authorList>
    </citation>
    <scope>NUCLEOTIDE SEQUENCE</scope>
    <source>
        <strain evidence="2">Z654</strain>
    </source>
</reference>
<dbReference type="RefSeq" id="WP_263954996.1">
    <property type="nucleotide sequence ID" value="NZ_JAOYFC010000006.1"/>
</dbReference>
<dbReference type="SUPFAM" id="SSF47413">
    <property type="entry name" value="lambda repressor-like DNA-binding domains"/>
    <property type="match status" value="1"/>
</dbReference>
<dbReference type="GO" id="GO:0003677">
    <property type="term" value="F:DNA binding"/>
    <property type="evidence" value="ECO:0007669"/>
    <property type="project" value="InterPro"/>
</dbReference>
<dbReference type="CDD" id="cd00093">
    <property type="entry name" value="HTH_XRE"/>
    <property type="match status" value="1"/>
</dbReference>
<dbReference type="AlphaFoldDB" id="A0AAE3J246"/>
<organism evidence="2 3">
    <name type="scientific">Halocynthiibacter halioticoli</name>
    <dbReference type="NCBI Taxonomy" id="2986804"/>
    <lineage>
        <taxon>Bacteria</taxon>
        <taxon>Pseudomonadati</taxon>
        <taxon>Pseudomonadota</taxon>
        <taxon>Alphaproteobacteria</taxon>
        <taxon>Rhodobacterales</taxon>
        <taxon>Paracoccaceae</taxon>
        <taxon>Halocynthiibacter</taxon>
    </lineage>
</organism>
<comment type="caution">
    <text evidence="2">The sequence shown here is derived from an EMBL/GenBank/DDBJ whole genome shotgun (WGS) entry which is preliminary data.</text>
</comment>
<dbReference type="Pfam" id="PF13443">
    <property type="entry name" value="HTH_26"/>
    <property type="match status" value="1"/>
</dbReference>
<feature type="domain" description="HTH cro/C1-type" evidence="1">
    <location>
        <begin position="29"/>
        <end position="72"/>
    </location>
</feature>
<keyword evidence="3" id="KW-1185">Reference proteome</keyword>
<dbReference type="SMART" id="SM00530">
    <property type="entry name" value="HTH_XRE"/>
    <property type="match status" value="1"/>
</dbReference>
<dbReference type="Gene3D" id="1.10.260.40">
    <property type="entry name" value="lambda repressor-like DNA-binding domains"/>
    <property type="match status" value="1"/>
</dbReference>
<evidence type="ECO:0000313" key="2">
    <source>
        <dbReference type="EMBL" id="MCV6826024.1"/>
    </source>
</evidence>
<sequence>MHNQRNMDIDDLIVANLKRLILEKQTNTSALAKAAGMNHTAVRDILTRKAKSPKYATLVKLANALDVPVWEITGGDRSANLTPEERRMLFAMSQLSDEIREVLLKSAEAQIPDPEKGK</sequence>
<gene>
    <name evidence="2" type="ORF">OH136_15785</name>
</gene>
<proteinExistence type="predicted"/>
<dbReference type="PROSITE" id="PS50943">
    <property type="entry name" value="HTH_CROC1"/>
    <property type="match status" value="1"/>
</dbReference>
<dbReference type="InterPro" id="IPR010982">
    <property type="entry name" value="Lambda_DNA-bd_dom_sf"/>
</dbReference>
<accession>A0AAE3J246</accession>